<dbReference type="Proteomes" id="UP000565441">
    <property type="component" value="Unassembled WGS sequence"/>
</dbReference>
<evidence type="ECO:0000313" key="1">
    <source>
        <dbReference type="EMBL" id="KAF5371350.1"/>
    </source>
</evidence>
<dbReference type="OrthoDB" id="2523749at2759"/>
<comment type="caution">
    <text evidence="1">The sequence shown here is derived from an EMBL/GenBank/DDBJ whole genome shotgun (WGS) entry which is preliminary data.</text>
</comment>
<keyword evidence="2" id="KW-1185">Reference proteome</keyword>
<accession>A0A8H5GUX1</accession>
<reference evidence="1 2" key="1">
    <citation type="journal article" date="2020" name="ISME J.">
        <title>Uncovering the hidden diversity of litter-decomposition mechanisms in mushroom-forming fungi.</title>
        <authorList>
            <person name="Floudas D."/>
            <person name="Bentzer J."/>
            <person name="Ahren D."/>
            <person name="Johansson T."/>
            <person name="Persson P."/>
            <person name="Tunlid A."/>
        </authorList>
    </citation>
    <scope>NUCLEOTIDE SEQUENCE [LARGE SCALE GENOMIC DNA]</scope>
    <source>
        <strain evidence="1 2">CBS 661.87</strain>
    </source>
</reference>
<proteinExistence type="predicted"/>
<evidence type="ECO:0000313" key="2">
    <source>
        <dbReference type="Proteomes" id="UP000565441"/>
    </source>
</evidence>
<protein>
    <submittedName>
        <fullName evidence="1">Uncharacterized protein</fullName>
    </submittedName>
</protein>
<gene>
    <name evidence="1" type="ORF">D9615_009702</name>
</gene>
<dbReference type="Gene3D" id="1.10.510.10">
    <property type="entry name" value="Transferase(Phosphotransferase) domain 1"/>
    <property type="match status" value="1"/>
</dbReference>
<dbReference type="SUPFAM" id="SSF56112">
    <property type="entry name" value="Protein kinase-like (PK-like)"/>
    <property type="match status" value="1"/>
</dbReference>
<dbReference type="EMBL" id="JAACJP010000047">
    <property type="protein sequence ID" value="KAF5371350.1"/>
    <property type="molecule type" value="Genomic_DNA"/>
</dbReference>
<name>A0A8H5GUX1_9AGAR</name>
<organism evidence="1 2">
    <name type="scientific">Tricholomella constricta</name>
    <dbReference type="NCBI Taxonomy" id="117010"/>
    <lineage>
        <taxon>Eukaryota</taxon>
        <taxon>Fungi</taxon>
        <taxon>Dikarya</taxon>
        <taxon>Basidiomycota</taxon>
        <taxon>Agaricomycotina</taxon>
        <taxon>Agaricomycetes</taxon>
        <taxon>Agaricomycetidae</taxon>
        <taxon>Agaricales</taxon>
        <taxon>Tricholomatineae</taxon>
        <taxon>Lyophyllaceae</taxon>
        <taxon>Tricholomella</taxon>
    </lineage>
</organism>
<dbReference type="InterPro" id="IPR011009">
    <property type="entry name" value="Kinase-like_dom_sf"/>
</dbReference>
<sequence length="233" mass="26610">MTTLRVTFPNDWPGWSIQQYILQSVQEPCLTDAIPITARVHSETYSDFYSDSPVFRASLIGPLIGPPKQAAIVALKFAFREDLIADLTEEAEVYKGALESLQGTAVPRCYGLYNGYGVDGEPIACLMLEYWGECIHQPFEHLPLNVRIRILQRLGDIHKQGLVHGDFAERNVLELDGDVRIIDFDQTENHRCDCDMDFRPGEMSPDMQEFGCAQLWKVCRSDMKIWSDRERHV</sequence>
<dbReference type="AlphaFoldDB" id="A0A8H5GUX1"/>